<comment type="subcellular location">
    <subcellularLocation>
        <location evidence="1 7">Cell outer membrane</location>
        <topology evidence="1 7">Multi-pass membrane protein</topology>
    </subcellularLocation>
</comment>
<evidence type="ECO:0000256" key="2">
    <source>
        <dbReference type="ARBA" id="ARBA00022448"/>
    </source>
</evidence>
<keyword evidence="12" id="KW-1185">Reference proteome</keyword>
<name>A0A4R0MJD1_9SPHI</name>
<dbReference type="Gene3D" id="3.55.50.30">
    <property type="match status" value="1"/>
</dbReference>
<dbReference type="PROSITE" id="PS52016">
    <property type="entry name" value="TONB_DEPENDENT_REC_3"/>
    <property type="match status" value="1"/>
</dbReference>
<dbReference type="NCBIfam" id="TIGR04056">
    <property type="entry name" value="OMP_RagA_SusC"/>
    <property type="match status" value="1"/>
</dbReference>
<feature type="chain" id="PRO_5020237985" evidence="8">
    <location>
        <begin position="24"/>
        <end position="1126"/>
    </location>
</feature>
<evidence type="ECO:0000256" key="6">
    <source>
        <dbReference type="ARBA" id="ARBA00023237"/>
    </source>
</evidence>
<feature type="signal peptide" evidence="8">
    <location>
        <begin position="1"/>
        <end position="23"/>
    </location>
</feature>
<evidence type="ECO:0000256" key="5">
    <source>
        <dbReference type="ARBA" id="ARBA00023136"/>
    </source>
</evidence>
<dbReference type="Proteomes" id="UP000291117">
    <property type="component" value="Unassembled WGS sequence"/>
</dbReference>
<protein>
    <submittedName>
        <fullName evidence="11">SusC/RagA family TonB-linked outer membrane protein</fullName>
    </submittedName>
</protein>
<evidence type="ECO:0000259" key="10">
    <source>
        <dbReference type="Pfam" id="PF07715"/>
    </source>
</evidence>
<dbReference type="Gene3D" id="2.40.170.20">
    <property type="entry name" value="TonB-dependent receptor, beta-barrel domain"/>
    <property type="match status" value="1"/>
</dbReference>
<keyword evidence="4 7" id="KW-0812">Transmembrane</keyword>
<evidence type="ECO:0000256" key="7">
    <source>
        <dbReference type="PROSITE-ProRule" id="PRU01360"/>
    </source>
</evidence>
<feature type="domain" description="TonB-dependent receptor plug" evidence="10">
    <location>
        <begin position="200"/>
        <end position="315"/>
    </location>
</feature>
<dbReference type="Pfam" id="PF07660">
    <property type="entry name" value="STN"/>
    <property type="match status" value="1"/>
</dbReference>
<dbReference type="Gene3D" id="2.60.40.1120">
    <property type="entry name" value="Carboxypeptidase-like, regulatory domain"/>
    <property type="match status" value="1"/>
</dbReference>
<evidence type="ECO:0000259" key="9">
    <source>
        <dbReference type="Pfam" id="PF07660"/>
    </source>
</evidence>
<dbReference type="Gene3D" id="2.170.130.10">
    <property type="entry name" value="TonB-dependent receptor, plug domain"/>
    <property type="match status" value="1"/>
</dbReference>
<feature type="domain" description="Secretin/TonB short N-terminal" evidence="9">
    <location>
        <begin position="50"/>
        <end position="100"/>
    </location>
</feature>
<evidence type="ECO:0000256" key="4">
    <source>
        <dbReference type="ARBA" id="ARBA00022692"/>
    </source>
</evidence>
<dbReference type="NCBIfam" id="TIGR04057">
    <property type="entry name" value="SusC_RagA_signa"/>
    <property type="match status" value="1"/>
</dbReference>
<proteinExistence type="inferred from homology"/>
<keyword evidence="2 7" id="KW-0813">Transport</keyword>
<evidence type="ECO:0000256" key="8">
    <source>
        <dbReference type="SAM" id="SignalP"/>
    </source>
</evidence>
<dbReference type="InterPro" id="IPR008969">
    <property type="entry name" value="CarboxyPept-like_regulatory"/>
</dbReference>
<organism evidence="11 12">
    <name type="scientific">Pedobacter hiemivivus</name>
    <dbReference type="NCBI Taxonomy" id="2530454"/>
    <lineage>
        <taxon>Bacteria</taxon>
        <taxon>Pseudomonadati</taxon>
        <taxon>Bacteroidota</taxon>
        <taxon>Sphingobacteriia</taxon>
        <taxon>Sphingobacteriales</taxon>
        <taxon>Sphingobacteriaceae</taxon>
        <taxon>Pedobacter</taxon>
    </lineage>
</organism>
<dbReference type="SUPFAM" id="SSF49464">
    <property type="entry name" value="Carboxypeptidase regulatory domain-like"/>
    <property type="match status" value="1"/>
</dbReference>
<accession>A0A4R0MJD1</accession>
<evidence type="ECO:0000256" key="3">
    <source>
        <dbReference type="ARBA" id="ARBA00022452"/>
    </source>
</evidence>
<evidence type="ECO:0000313" key="12">
    <source>
        <dbReference type="Proteomes" id="UP000291117"/>
    </source>
</evidence>
<keyword evidence="5 7" id="KW-0472">Membrane</keyword>
<dbReference type="Pfam" id="PF07715">
    <property type="entry name" value="Plug"/>
    <property type="match status" value="1"/>
</dbReference>
<dbReference type="InterPro" id="IPR012910">
    <property type="entry name" value="Plug_dom"/>
</dbReference>
<dbReference type="InterPro" id="IPR023996">
    <property type="entry name" value="TonB-dep_OMP_SusC/RagA"/>
</dbReference>
<dbReference type="InterPro" id="IPR036942">
    <property type="entry name" value="Beta-barrel_TonB_sf"/>
</dbReference>
<dbReference type="AlphaFoldDB" id="A0A4R0MJD1"/>
<dbReference type="OrthoDB" id="9768177at2"/>
<comment type="caution">
    <text evidence="11">The sequence shown here is derived from an EMBL/GenBank/DDBJ whole genome shotgun (WGS) entry which is preliminary data.</text>
</comment>
<dbReference type="RefSeq" id="WP_131611866.1">
    <property type="nucleotide sequence ID" value="NZ_SJSM01000025.1"/>
</dbReference>
<keyword evidence="6 7" id="KW-0998">Cell outer membrane</keyword>
<dbReference type="GO" id="GO:0009279">
    <property type="term" value="C:cell outer membrane"/>
    <property type="evidence" value="ECO:0007669"/>
    <property type="project" value="UniProtKB-SubCell"/>
</dbReference>
<keyword evidence="8" id="KW-0732">Signal</keyword>
<dbReference type="SUPFAM" id="SSF56935">
    <property type="entry name" value="Porins"/>
    <property type="match status" value="1"/>
</dbReference>
<evidence type="ECO:0000256" key="1">
    <source>
        <dbReference type="ARBA" id="ARBA00004571"/>
    </source>
</evidence>
<dbReference type="EMBL" id="SJSM01000025">
    <property type="protein sequence ID" value="TCC86705.1"/>
    <property type="molecule type" value="Genomic_DNA"/>
</dbReference>
<dbReference type="InterPro" id="IPR011662">
    <property type="entry name" value="Secretin/TonB_short_N"/>
</dbReference>
<sequence>MTIKKVILLSLMGLILTFNTVNAHSQSISLIKKGSSLNDILKDLRVTYGYDFFYPEGLINNTNRFDISIKNASINEVLDKVLKANALDYSITKNIVVIKPGPTFRQQSLIQGKVIDETGNPIAGATVTHVDSKSTTTTDGQGFFKLVNLPIKGKILISYLGYEKREISAAANLGNIVLKASSAELEAVEINIGYGRRKAIDLTGSVTRVTEAELEGAPPHADIASMIQGKAAGVNVMIANGAPGAGVSVMIRGNTSLTGNSQPLWVIDGVPQYNVNNNDIGQLLYDYNINDIESVDILKDASSTAIYGSRAANGVIIVTTKSGKKFKKPQIDVSYNQGIQVQRDNFRTLNSDEFKVVVTDAARNFFASSGIKGTGAMLTLIDETKVVPGVEIDYFSAPLLATAFFDGQTNWWKEMTRNAVERKLDVSLRGGSDASNYYISVGLPQQDGIIKGSSRRGFSGRINLDSKIANNFLVGLMVNGSNSDLNNKDNMIDKIWNFRPDFPMYAADGKIFDPGYNEESPLTALKNRDLSSRRGLNGSSFIQFTPNKNLVFKSSVSINYNLTVTDRFAREGTVNSTHKGQANISQSESSNWAFENTVKYNRLFNNIHDLDLLGGFSMERGNFKTFATGVQNFPDQDIMTNLTSGTTPLKPTSNNYSTALVSAFTRLNYKLYDKYLATFTFRADGSSRFGPDKRWGLFPSAAVAWILSKEGFMKNLNADVFNLLKLRGSYGVSGSQVLGNNDWRTLYGAAQFEEQPGFAPNQLGNADLRWEETLTKEIAFDYGFFKNKLSGSIGFYDKLTSDIIYNKSIPSSSAFISVKQNIATIQNRGMEFFIDYNVFRKKDMSLSINFNIAHNKSTVEKINGVDKFLDLYAGNALAIRMQEGQPMGQWYGFKWTGRYYQSMEEYNLLSSMNPTTGAKIWYQNGLGSIRPGDLKFEDVNKDGIVNNDDMVPLGTSQPNYFGGFGTNFRKGNLSLTLNFTYSTGSLRYWFTNSQNWYGNGLYLRNYPDYVLDSWSPDNRQSQWPRMSYGQGSSNIFSDYWLSKADYLKLSQIRINYRLPDKWAQRNLKGGLDFSGSVSNVFVLTNYNGIDPEGNFRLAGGATGMGTDFGTYPTIRSFNLSVRYSLK</sequence>
<dbReference type="InterPro" id="IPR037066">
    <property type="entry name" value="Plug_dom_sf"/>
</dbReference>
<keyword evidence="3 7" id="KW-1134">Transmembrane beta strand</keyword>
<dbReference type="Pfam" id="PF13715">
    <property type="entry name" value="CarbopepD_reg_2"/>
    <property type="match status" value="1"/>
</dbReference>
<evidence type="ECO:0000313" key="11">
    <source>
        <dbReference type="EMBL" id="TCC86705.1"/>
    </source>
</evidence>
<dbReference type="InterPro" id="IPR023997">
    <property type="entry name" value="TonB-dep_OMP_SusC/RagA_CS"/>
</dbReference>
<reference evidence="11 12" key="1">
    <citation type="submission" date="2019-02" db="EMBL/GenBank/DDBJ databases">
        <title>Pedobacter sp. RP-3-8 sp. nov., isolated from Arctic soil.</title>
        <authorList>
            <person name="Dahal R.H."/>
        </authorList>
    </citation>
    <scope>NUCLEOTIDE SEQUENCE [LARGE SCALE GENOMIC DNA]</scope>
    <source>
        <strain evidence="11 12">RP-3-8</strain>
    </source>
</reference>
<comment type="similarity">
    <text evidence="7">Belongs to the TonB-dependent receptor family.</text>
</comment>
<dbReference type="InterPro" id="IPR039426">
    <property type="entry name" value="TonB-dep_rcpt-like"/>
</dbReference>
<gene>
    <name evidence="11" type="ORF">EZ444_23235</name>
</gene>